<dbReference type="OrthoDB" id="3163292at2759"/>
<gene>
    <name evidence="2" type="ORF">FHL15_002688</name>
</gene>
<dbReference type="CDD" id="cd12148">
    <property type="entry name" value="fungal_TF_MHR"/>
    <property type="match status" value="1"/>
</dbReference>
<dbReference type="Proteomes" id="UP000319160">
    <property type="component" value="Unassembled WGS sequence"/>
</dbReference>
<name>A0A553I888_9PEZI</name>
<reference evidence="3" key="1">
    <citation type="submission" date="2019-06" db="EMBL/GenBank/DDBJ databases">
        <title>Draft genome sequence of the griseofulvin-producing fungus Xylaria cubensis strain G536.</title>
        <authorList>
            <person name="Mead M.E."/>
            <person name="Raja H.A."/>
            <person name="Steenwyk J.L."/>
            <person name="Knowles S.L."/>
            <person name="Oberlies N.H."/>
            <person name="Rokas A."/>
        </authorList>
    </citation>
    <scope>NUCLEOTIDE SEQUENCE [LARGE SCALE GENOMIC DNA]</scope>
    <source>
        <strain evidence="3">G536</strain>
    </source>
</reference>
<comment type="caution">
    <text evidence="2">The sequence shown here is derived from an EMBL/GenBank/DDBJ whole genome shotgun (WGS) entry which is preliminary data.</text>
</comment>
<dbReference type="STRING" id="2512241.A0A553I888"/>
<evidence type="ECO:0000256" key="1">
    <source>
        <dbReference type="SAM" id="MobiDB-lite"/>
    </source>
</evidence>
<keyword evidence="3" id="KW-1185">Reference proteome</keyword>
<evidence type="ECO:0008006" key="4">
    <source>
        <dbReference type="Google" id="ProtNLM"/>
    </source>
</evidence>
<sequence length="518" mass="56705">MATAAAISNWPGPRAVRTCTEWNASQILAVDASREICNASWTRPSGGHPLEKAMSKELNELRNQGLRPGATSTTSTDDSGFSADMTGNSPSAIPADDFDLAVDTVEIDCVVISAATAIEAFRIHGENRGIASATAYTKDPGLVAIMHVANASERTGLHRPNPPNPSRCRSGFPGNTLERMTAWLGCFYVSGSLSMHLGLPAIIDSSSELARVTTCLQEYPIPREFAGEIRLQAIIIDFTNVLAHTANDGAIDSSILHLLDRELDGLRMSYPDQWPRMLEYNTLIAKLQMYVSVISRDRVGSTARDILLKLSFSTSLRIIYLANARHHENPSENHGVSTLQQERAFPKVYFRGLAFTTAFLLRYFALNSKASAEEQQLAANHVVLSYSILTSCSVSPTDELARAAKAFEELCQLGPINFDPQRHAPGERVGVNILMQAMRAASQKRGNEAVSNTEPAVPPVSQPIPPGASLIPPDIFEVPINQTLDPWSMDITFPDQYWNDPAWDALNLPFMEAQFPQR</sequence>
<evidence type="ECO:0000313" key="3">
    <source>
        <dbReference type="Proteomes" id="UP000319160"/>
    </source>
</evidence>
<feature type="compositionally biased region" description="Low complexity" evidence="1">
    <location>
        <begin position="69"/>
        <end position="84"/>
    </location>
</feature>
<protein>
    <recommendedName>
        <fullName evidence="4">Transcription factor domain-containing protein</fullName>
    </recommendedName>
</protein>
<evidence type="ECO:0000313" key="2">
    <source>
        <dbReference type="EMBL" id="TRX96416.1"/>
    </source>
</evidence>
<feature type="region of interest" description="Disordered" evidence="1">
    <location>
        <begin position="65"/>
        <end position="88"/>
    </location>
</feature>
<dbReference type="AlphaFoldDB" id="A0A553I888"/>
<organism evidence="2 3">
    <name type="scientific">Xylaria flabelliformis</name>
    <dbReference type="NCBI Taxonomy" id="2512241"/>
    <lineage>
        <taxon>Eukaryota</taxon>
        <taxon>Fungi</taxon>
        <taxon>Dikarya</taxon>
        <taxon>Ascomycota</taxon>
        <taxon>Pezizomycotina</taxon>
        <taxon>Sordariomycetes</taxon>
        <taxon>Xylariomycetidae</taxon>
        <taxon>Xylariales</taxon>
        <taxon>Xylariaceae</taxon>
        <taxon>Xylaria</taxon>
    </lineage>
</organism>
<accession>A0A553I888</accession>
<proteinExistence type="predicted"/>
<dbReference type="EMBL" id="VFLP01000011">
    <property type="protein sequence ID" value="TRX96416.1"/>
    <property type="molecule type" value="Genomic_DNA"/>
</dbReference>